<dbReference type="RefSeq" id="WP_218932973.1">
    <property type="nucleotide sequence ID" value="NZ_CP036262.1"/>
</dbReference>
<organism evidence="2 3">
    <name type="scientific">Roseimaritima multifibrata</name>
    <dbReference type="NCBI Taxonomy" id="1930274"/>
    <lineage>
        <taxon>Bacteria</taxon>
        <taxon>Pseudomonadati</taxon>
        <taxon>Planctomycetota</taxon>
        <taxon>Planctomycetia</taxon>
        <taxon>Pirellulales</taxon>
        <taxon>Pirellulaceae</taxon>
        <taxon>Roseimaritima</taxon>
    </lineage>
</organism>
<dbReference type="GO" id="GO:0004803">
    <property type="term" value="F:transposase activity"/>
    <property type="evidence" value="ECO:0007669"/>
    <property type="project" value="InterPro"/>
</dbReference>
<dbReference type="GO" id="GO:0003677">
    <property type="term" value="F:DNA binding"/>
    <property type="evidence" value="ECO:0007669"/>
    <property type="project" value="InterPro"/>
</dbReference>
<proteinExistence type="predicted"/>
<keyword evidence="3" id="KW-1185">Reference proteome</keyword>
<protein>
    <submittedName>
        <fullName evidence="2">Transposase DDE domain protein</fullName>
    </submittedName>
</protein>
<dbReference type="Proteomes" id="UP000320672">
    <property type="component" value="Chromosome"/>
</dbReference>
<feature type="domain" description="Transposase IS4-like" evidence="1">
    <location>
        <begin position="131"/>
        <end position="367"/>
    </location>
</feature>
<evidence type="ECO:0000313" key="3">
    <source>
        <dbReference type="Proteomes" id="UP000320672"/>
    </source>
</evidence>
<evidence type="ECO:0000313" key="2">
    <source>
        <dbReference type="EMBL" id="QDS91803.1"/>
    </source>
</evidence>
<name>A0A517MA92_9BACT</name>
<reference evidence="2 3" key="1">
    <citation type="submission" date="2019-02" db="EMBL/GenBank/DDBJ databases">
        <title>Deep-cultivation of Planctomycetes and their phenomic and genomic characterization uncovers novel biology.</title>
        <authorList>
            <person name="Wiegand S."/>
            <person name="Jogler M."/>
            <person name="Boedeker C."/>
            <person name="Pinto D."/>
            <person name="Vollmers J."/>
            <person name="Rivas-Marin E."/>
            <person name="Kohn T."/>
            <person name="Peeters S.H."/>
            <person name="Heuer A."/>
            <person name="Rast P."/>
            <person name="Oberbeckmann S."/>
            <person name="Bunk B."/>
            <person name="Jeske O."/>
            <person name="Meyerdierks A."/>
            <person name="Storesund J.E."/>
            <person name="Kallscheuer N."/>
            <person name="Luecker S."/>
            <person name="Lage O.M."/>
            <person name="Pohl T."/>
            <person name="Merkel B.J."/>
            <person name="Hornburger P."/>
            <person name="Mueller R.-W."/>
            <person name="Bruemmer F."/>
            <person name="Labrenz M."/>
            <person name="Spormann A.M."/>
            <person name="Op den Camp H."/>
            <person name="Overmann J."/>
            <person name="Amann R."/>
            <person name="Jetten M.S.M."/>
            <person name="Mascher T."/>
            <person name="Medema M.H."/>
            <person name="Devos D.P."/>
            <person name="Kaster A.-K."/>
            <person name="Ovreas L."/>
            <person name="Rohde M."/>
            <person name="Galperin M.Y."/>
            <person name="Jogler C."/>
        </authorList>
    </citation>
    <scope>NUCLEOTIDE SEQUENCE [LARGE SCALE GENOMIC DNA]</scope>
    <source>
        <strain evidence="2 3">FF011L</strain>
    </source>
</reference>
<dbReference type="SUPFAM" id="SSF53098">
    <property type="entry name" value="Ribonuclease H-like"/>
    <property type="match status" value="1"/>
</dbReference>
<dbReference type="EMBL" id="CP036262">
    <property type="protein sequence ID" value="QDS91803.1"/>
    <property type="molecule type" value="Genomic_DNA"/>
</dbReference>
<dbReference type="NCBIfam" id="NF033592">
    <property type="entry name" value="transpos_IS4_1"/>
    <property type="match status" value="1"/>
</dbReference>
<dbReference type="Pfam" id="PF01609">
    <property type="entry name" value="DDE_Tnp_1"/>
    <property type="match status" value="1"/>
</dbReference>
<evidence type="ECO:0000259" key="1">
    <source>
        <dbReference type="Pfam" id="PF01609"/>
    </source>
</evidence>
<dbReference type="PANTHER" id="PTHR37529">
    <property type="entry name" value="TRANSPOSASE INSG FOR INSERTION SEQUENCE ELEMENT IS4-RELATED"/>
    <property type="match status" value="1"/>
</dbReference>
<gene>
    <name evidence="2" type="ORF">FF011L_05380</name>
</gene>
<dbReference type="PANTHER" id="PTHR37529:SF1">
    <property type="entry name" value="TRANSPOSASE INSG FOR INSERTION SEQUENCE ELEMENT IS4-RELATED"/>
    <property type="match status" value="1"/>
</dbReference>
<sequence length="455" mass="52119">MCYQSFDSFRNRVHHARQCGDLYFASLLSKETIASAFGEATSILDAARVYNTSVTLWVFLSQVMSIHHGCVSAVTKLITYRVANRQRSCSAQTGAYCIARDKLDESAMHRLVTSSGQAIEAKAPNHWLWLGHRVITADGATVTMANTRDNQAEYPQLSSQAPGCGFPILRGVVLFALSTGVVLEMATGRYKGKLTHEVSLFRQIDQIIEETDVFLADRAYAGWFEMARVMQRDGHVVVRKHPMRRSDFRTGIRYGKDDHSIQIAKPLRPAWMSVEEYKTYPDFITIREIKIRIANTGFRTREIIVHTSLLDDTNYTKEDIATLFRRRWQAELNLRSLKTIMQMEHLRCKKPHRVRNEIRAHMLAYNLIRGVMAEVAIEGDVQPWQISFKSTLTTVSDMLPVLGLISNVDELCEVLYRCCLQHVVGNRPDRYEPRVLKRRPKIMQKPRHDYKPGEA</sequence>
<dbReference type="InterPro" id="IPR047952">
    <property type="entry name" value="Transpos_IS4"/>
</dbReference>
<accession>A0A517MA92</accession>
<dbReference type="InterPro" id="IPR002559">
    <property type="entry name" value="Transposase_11"/>
</dbReference>
<dbReference type="GO" id="GO:0006313">
    <property type="term" value="P:DNA transposition"/>
    <property type="evidence" value="ECO:0007669"/>
    <property type="project" value="InterPro"/>
</dbReference>
<dbReference type="AlphaFoldDB" id="A0A517MA92"/>
<dbReference type="InterPro" id="IPR012337">
    <property type="entry name" value="RNaseH-like_sf"/>
</dbReference>
<dbReference type="KEGG" id="rml:FF011L_05380"/>